<evidence type="ECO:0000256" key="1">
    <source>
        <dbReference type="ARBA" id="ARBA00008601"/>
    </source>
</evidence>
<dbReference type="AlphaFoldDB" id="A0AAD9IUL0"/>
<keyword evidence="4" id="KW-0904">Protein phosphatase</keyword>
<gene>
    <name evidence="5" type="ORF">LSH36_1222g00009</name>
</gene>
<comment type="caution">
    <text evidence="5">The sequence shown here is derived from an EMBL/GenBank/DDBJ whole genome shotgun (WGS) entry which is preliminary data.</text>
</comment>
<dbReference type="PANTHER" id="PTHR45848:SF4">
    <property type="entry name" value="DUAL SPECIFICITY PROTEIN PHOSPHATASE 12"/>
    <property type="match status" value="1"/>
</dbReference>
<evidence type="ECO:0000313" key="5">
    <source>
        <dbReference type="EMBL" id="KAK2140871.1"/>
    </source>
</evidence>
<dbReference type="PANTHER" id="PTHR45848">
    <property type="entry name" value="DUAL SPECIFICITY PROTEIN PHOSPHATASE 12 FAMILY MEMBER"/>
    <property type="match status" value="1"/>
</dbReference>
<dbReference type="GO" id="GO:0004725">
    <property type="term" value="F:protein tyrosine phosphatase activity"/>
    <property type="evidence" value="ECO:0007669"/>
    <property type="project" value="UniProtKB-EC"/>
</dbReference>
<organism evidence="5 6">
    <name type="scientific">Paralvinella palmiformis</name>
    <dbReference type="NCBI Taxonomy" id="53620"/>
    <lineage>
        <taxon>Eukaryota</taxon>
        <taxon>Metazoa</taxon>
        <taxon>Spiralia</taxon>
        <taxon>Lophotrochozoa</taxon>
        <taxon>Annelida</taxon>
        <taxon>Polychaeta</taxon>
        <taxon>Sedentaria</taxon>
        <taxon>Canalipalpata</taxon>
        <taxon>Terebellida</taxon>
        <taxon>Terebelliformia</taxon>
        <taxon>Alvinellidae</taxon>
        <taxon>Paralvinella</taxon>
    </lineage>
</organism>
<protein>
    <recommendedName>
        <fullName evidence="2">protein-tyrosine-phosphatase</fullName>
        <ecNumber evidence="2">3.1.3.48</ecNumber>
    </recommendedName>
</protein>
<dbReference type="GO" id="GO:0008138">
    <property type="term" value="F:protein tyrosine/serine/threonine phosphatase activity"/>
    <property type="evidence" value="ECO:0007669"/>
    <property type="project" value="TreeGrafter"/>
</dbReference>
<evidence type="ECO:0000256" key="3">
    <source>
        <dbReference type="ARBA" id="ARBA00022801"/>
    </source>
</evidence>
<dbReference type="Gene3D" id="3.90.190.10">
    <property type="entry name" value="Protein tyrosine phosphatase superfamily"/>
    <property type="match status" value="1"/>
</dbReference>
<dbReference type="InterPro" id="IPR029021">
    <property type="entry name" value="Prot-tyrosine_phosphatase-like"/>
</dbReference>
<keyword evidence="3" id="KW-0378">Hydrolase</keyword>
<keyword evidence="6" id="KW-1185">Reference proteome</keyword>
<dbReference type="EC" id="3.1.3.48" evidence="2"/>
<sequence>MSYIIENLYMGSECDAYDGKYLKMKFGVNHLLTIDSKPLTLEAKEGFTYKHVYALDDIDTDLLTKLEECNQFIDEGRQSGGILVHWPNSGFLQQLRLFECMGNSVDAKSTIYKAYKLEKLAQQFKNGE</sequence>
<proteinExistence type="inferred from homology"/>
<dbReference type="Proteomes" id="UP001208570">
    <property type="component" value="Unassembled WGS sequence"/>
</dbReference>
<dbReference type="SUPFAM" id="SSF52799">
    <property type="entry name" value="(Phosphotyrosine protein) phosphatases II"/>
    <property type="match status" value="1"/>
</dbReference>
<evidence type="ECO:0000256" key="4">
    <source>
        <dbReference type="ARBA" id="ARBA00022912"/>
    </source>
</evidence>
<accession>A0AAD9IUL0</accession>
<evidence type="ECO:0000313" key="6">
    <source>
        <dbReference type="Proteomes" id="UP001208570"/>
    </source>
</evidence>
<dbReference type="GO" id="GO:0005634">
    <property type="term" value="C:nucleus"/>
    <property type="evidence" value="ECO:0007669"/>
    <property type="project" value="TreeGrafter"/>
</dbReference>
<dbReference type="EMBL" id="JAODUP010001222">
    <property type="protein sequence ID" value="KAK2140871.1"/>
    <property type="molecule type" value="Genomic_DNA"/>
</dbReference>
<name>A0AAD9IUL0_9ANNE</name>
<comment type="similarity">
    <text evidence="1">Belongs to the protein-tyrosine phosphatase family. Non-receptor class dual specificity subfamily.</text>
</comment>
<reference evidence="5" key="1">
    <citation type="journal article" date="2023" name="Mol. Biol. Evol.">
        <title>Third-Generation Sequencing Reveals the Adaptive Role of the Epigenome in Three Deep-Sea Polychaetes.</title>
        <authorList>
            <person name="Perez M."/>
            <person name="Aroh O."/>
            <person name="Sun Y."/>
            <person name="Lan Y."/>
            <person name="Juniper S.K."/>
            <person name="Young C.R."/>
            <person name="Angers B."/>
            <person name="Qian P.Y."/>
        </authorList>
    </citation>
    <scope>NUCLEOTIDE SEQUENCE</scope>
    <source>
        <strain evidence="5">P08H-3</strain>
    </source>
</reference>
<evidence type="ECO:0000256" key="2">
    <source>
        <dbReference type="ARBA" id="ARBA00013064"/>
    </source>
</evidence>